<gene>
    <name evidence="1" type="ORF">FHR75_003900</name>
</gene>
<evidence type="ECO:0000313" key="2">
    <source>
        <dbReference type="Proteomes" id="UP000533269"/>
    </source>
</evidence>
<dbReference type="AlphaFoldDB" id="A0A7W4XZ96"/>
<accession>A0A7W4XZ96</accession>
<organism evidence="1 2">
    <name type="scientific">Kineococcus radiotolerans</name>
    <dbReference type="NCBI Taxonomy" id="131568"/>
    <lineage>
        <taxon>Bacteria</taxon>
        <taxon>Bacillati</taxon>
        <taxon>Actinomycetota</taxon>
        <taxon>Actinomycetes</taxon>
        <taxon>Kineosporiales</taxon>
        <taxon>Kineosporiaceae</taxon>
        <taxon>Kineococcus</taxon>
    </lineage>
</organism>
<proteinExistence type="predicted"/>
<dbReference type="EMBL" id="JACHVY010000004">
    <property type="protein sequence ID" value="MBB2903064.1"/>
    <property type="molecule type" value="Genomic_DNA"/>
</dbReference>
<dbReference type="OMA" id="QGWSWQA"/>
<reference evidence="1 2" key="1">
    <citation type="submission" date="2020-08" db="EMBL/GenBank/DDBJ databases">
        <title>The Agave Microbiome: Exploring the role of microbial communities in plant adaptations to desert environments.</title>
        <authorList>
            <person name="Partida-Martinez L.P."/>
        </authorList>
    </citation>
    <scope>NUCLEOTIDE SEQUENCE [LARGE SCALE GENOMIC DNA]</scope>
    <source>
        <strain evidence="1 2">AS2.23</strain>
    </source>
</reference>
<comment type="caution">
    <text evidence="1">The sequence shown here is derived from an EMBL/GenBank/DDBJ whole genome shotgun (WGS) entry which is preliminary data.</text>
</comment>
<dbReference type="Gene3D" id="1.10.10.60">
    <property type="entry name" value="Homeodomain-like"/>
    <property type="match status" value="1"/>
</dbReference>
<dbReference type="RefSeq" id="WP_012087504.1">
    <property type="nucleotide sequence ID" value="NZ_JACHVY010000004.1"/>
</dbReference>
<protein>
    <submittedName>
        <fullName evidence="1">Putative transcriptional regulator</fullName>
    </submittedName>
</protein>
<name>A0A7W4XZ96_KINRA</name>
<sequence length="81" mass="8918">MDATRLAGAAADTSDSSRGLRAVAALRRLLETLELRQVEQALRQGASWSDIAADLGVTRQAVHKKYAKRLRDVVDGQERRT</sequence>
<reference evidence="1 2" key="2">
    <citation type="submission" date="2020-08" db="EMBL/GenBank/DDBJ databases">
        <authorList>
            <person name="Partida-Martinez L."/>
            <person name="Huntemann M."/>
            <person name="Clum A."/>
            <person name="Wang J."/>
            <person name="Palaniappan K."/>
            <person name="Ritter S."/>
            <person name="Chen I.-M."/>
            <person name="Stamatis D."/>
            <person name="Reddy T."/>
            <person name="O'Malley R."/>
            <person name="Daum C."/>
            <person name="Shapiro N."/>
            <person name="Ivanova N."/>
            <person name="Kyrpides N."/>
            <person name="Woyke T."/>
        </authorList>
    </citation>
    <scope>NUCLEOTIDE SEQUENCE [LARGE SCALE GENOMIC DNA]</scope>
    <source>
        <strain evidence="1 2">AS2.23</strain>
    </source>
</reference>
<dbReference type="Proteomes" id="UP000533269">
    <property type="component" value="Unassembled WGS sequence"/>
</dbReference>
<evidence type="ECO:0000313" key="1">
    <source>
        <dbReference type="EMBL" id="MBB2903064.1"/>
    </source>
</evidence>